<dbReference type="PROSITE" id="PS50005">
    <property type="entry name" value="TPR"/>
    <property type="match status" value="1"/>
</dbReference>
<evidence type="ECO:0000313" key="3">
    <source>
        <dbReference type="Proteomes" id="UP000580856"/>
    </source>
</evidence>
<comment type="caution">
    <text evidence="2">The sequence shown here is derived from an EMBL/GenBank/DDBJ whole genome shotgun (WGS) entry which is preliminary data.</text>
</comment>
<dbReference type="Gene3D" id="1.25.40.10">
    <property type="entry name" value="Tetratricopeptide repeat domain"/>
    <property type="match status" value="1"/>
</dbReference>
<dbReference type="AlphaFoldDB" id="A0A846QM70"/>
<sequence length="349" mass="39508">MSNLFNEAKVLQDNGLFKESIPVLEKFISSFPDNASGHFRLGIAHRRCSDQDMALRMFTRASKLAPRNIRYLSFIFITLSKLQRYDEACKVAYKACKLINWGQPEENGYRFYKECVFPERAKELREWVAPFVGKADVCFGEIGCFEGLSTCWWLDNVLTHPTSSLVCFDPLFQQNYWHNIKASGSQDKVTANEIESQLGLPGLQPDSLSLLYIDGLHIAWAVLFDFLMSLPAVKTGGLFIFDDYDHADQSGVGQTVKQGVDFIMSILPPAAIKVEHSISPVIFRKISSDIEPGFLNKILTFFDKVYAIDIAPCAGMKYQEIMKYCHNEVVKAPLVRWDSQVLNEIGTRG</sequence>
<evidence type="ECO:0000256" key="1">
    <source>
        <dbReference type="PROSITE-ProRule" id="PRU00339"/>
    </source>
</evidence>
<dbReference type="Proteomes" id="UP000580856">
    <property type="component" value="Unassembled WGS sequence"/>
</dbReference>
<dbReference type="Pfam" id="PF13578">
    <property type="entry name" value="Methyltransf_24"/>
    <property type="match status" value="1"/>
</dbReference>
<keyword evidence="1" id="KW-0802">TPR repeat</keyword>
<dbReference type="InterPro" id="IPR029063">
    <property type="entry name" value="SAM-dependent_MTases_sf"/>
</dbReference>
<dbReference type="RefSeq" id="WP_167940598.1">
    <property type="nucleotide sequence ID" value="NZ_JAATJA010000001.1"/>
</dbReference>
<dbReference type="Gene3D" id="3.40.50.150">
    <property type="entry name" value="Vaccinia Virus protein VP39"/>
    <property type="match status" value="1"/>
</dbReference>
<gene>
    <name evidence="2" type="ORF">GGQ74_001192</name>
</gene>
<proteinExistence type="predicted"/>
<dbReference type="InterPro" id="IPR011990">
    <property type="entry name" value="TPR-like_helical_dom_sf"/>
</dbReference>
<accession>A0A846QM70</accession>
<organism evidence="2 3">
    <name type="scientific">Desulfobaculum xiamenense</name>
    <dbReference type="NCBI Taxonomy" id="995050"/>
    <lineage>
        <taxon>Bacteria</taxon>
        <taxon>Pseudomonadati</taxon>
        <taxon>Thermodesulfobacteriota</taxon>
        <taxon>Desulfovibrionia</taxon>
        <taxon>Desulfovibrionales</taxon>
        <taxon>Desulfovibrionaceae</taxon>
        <taxon>Desulfobaculum</taxon>
    </lineage>
</organism>
<dbReference type="SUPFAM" id="SSF48452">
    <property type="entry name" value="TPR-like"/>
    <property type="match status" value="1"/>
</dbReference>
<evidence type="ECO:0000313" key="2">
    <source>
        <dbReference type="EMBL" id="NJB67552.1"/>
    </source>
</evidence>
<keyword evidence="3" id="KW-1185">Reference proteome</keyword>
<dbReference type="InterPro" id="IPR019734">
    <property type="entry name" value="TPR_rpt"/>
</dbReference>
<dbReference type="EMBL" id="JAATJA010000001">
    <property type="protein sequence ID" value="NJB67552.1"/>
    <property type="molecule type" value="Genomic_DNA"/>
</dbReference>
<reference evidence="2 3" key="1">
    <citation type="submission" date="2020-03" db="EMBL/GenBank/DDBJ databases">
        <title>Genomic Encyclopedia of Type Strains, Phase IV (KMG-IV): sequencing the most valuable type-strain genomes for metagenomic binning, comparative biology and taxonomic classification.</title>
        <authorList>
            <person name="Goeker M."/>
        </authorList>
    </citation>
    <scope>NUCLEOTIDE SEQUENCE [LARGE SCALE GENOMIC DNA]</scope>
    <source>
        <strain evidence="2 3">DSM 24233</strain>
    </source>
</reference>
<feature type="repeat" description="TPR" evidence="1">
    <location>
        <begin position="35"/>
        <end position="68"/>
    </location>
</feature>
<protein>
    <submittedName>
        <fullName evidence="2">Tetratricopeptide (TPR) repeat protein</fullName>
    </submittedName>
</protein>
<dbReference type="SUPFAM" id="SSF53335">
    <property type="entry name" value="S-adenosyl-L-methionine-dependent methyltransferases"/>
    <property type="match status" value="1"/>
</dbReference>
<name>A0A846QM70_9BACT</name>